<dbReference type="InterPro" id="IPR035979">
    <property type="entry name" value="RBD_domain_sf"/>
</dbReference>
<dbReference type="PROSITE" id="PS50102">
    <property type="entry name" value="RRM"/>
    <property type="match status" value="1"/>
</dbReference>
<sequence>MSRGDTTFNKSLFIKNIADETRTTDLKNVFSKYGHVADVYIPVDFYTRKPRGFAYVQYPFH</sequence>
<evidence type="ECO:0000256" key="2">
    <source>
        <dbReference type="PROSITE-ProRule" id="PRU00176"/>
    </source>
</evidence>
<evidence type="ECO:0000256" key="1">
    <source>
        <dbReference type="ARBA" id="ARBA00022884"/>
    </source>
</evidence>
<dbReference type="SUPFAM" id="SSF54928">
    <property type="entry name" value="RNA-binding domain, RBD"/>
    <property type="match status" value="1"/>
</dbReference>
<reference evidence="4 5" key="1">
    <citation type="journal article" date="2018" name="Gigascience">
        <title>Genomes of trombidid mites reveal novel predicted allergens and laterally-transferred genes associated with secondary metabolism.</title>
        <authorList>
            <person name="Dong X."/>
            <person name="Chaisiri K."/>
            <person name="Xia D."/>
            <person name="Armstrong S.D."/>
            <person name="Fang Y."/>
            <person name="Donnelly M.J."/>
            <person name="Kadowaki T."/>
            <person name="McGarry J.W."/>
            <person name="Darby A.C."/>
            <person name="Makepeace B.L."/>
        </authorList>
    </citation>
    <scope>NUCLEOTIDE SEQUENCE [LARGE SCALE GENOMIC DNA]</scope>
    <source>
        <strain evidence="4">UoL-WK</strain>
    </source>
</reference>
<keyword evidence="5" id="KW-1185">Reference proteome</keyword>
<dbReference type="STRING" id="1965070.A0A443R738"/>
<organism evidence="4 5">
    <name type="scientific">Dinothrombium tinctorium</name>
    <dbReference type="NCBI Taxonomy" id="1965070"/>
    <lineage>
        <taxon>Eukaryota</taxon>
        <taxon>Metazoa</taxon>
        <taxon>Ecdysozoa</taxon>
        <taxon>Arthropoda</taxon>
        <taxon>Chelicerata</taxon>
        <taxon>Arachnida</taxon>
        <taxon>Acari</taxon>
        <taxon>Acariformes</taxon>
        <taxon>Trombidiformes</taxon>
        <taxon>Prostigmata</taxon>
        <taxon>Anystina</taxon>
        <taxon>Parasitengona</taxon>
        <taxon>Trombidioidea</taxon>
        <taxon>Trombidiidae</taxon>
        <taxon>Dinothrombium</taxon>
    </lineage>
</organism>
<evidence type="ECO:0000313" key="4">
    <source>
        <dbReference type="EMBL" id="RWS11080.1"/>
    </source>
</evidence>
<name>A0A443R738_9ACAR</name>
<dbReference type="PANTHER" id="PTHR48034">
    <property type="entry name" value="TRANSFORMER-2 SEX-DETERMINING PROTEIN-RELATED"/>
    <property type="match status" value="1"/>
</dbReference>
<evidence type="ECO:0000259" key="3">
    <source>
        <dbReference type="PROSITE" id="PS50102"/>
    </source>
</evidence>
<dbReference type="Gene3D" id="3.30.70.330">
    <property type="match status" value="1"/>
</dbReference>
<dbReference type="AlphaFoldDB" id="A0A443R738"/>
<dbReference type="Proteomes" id="UP000285301">
    <property type="component" value="Unassembled WGS sequence"/>
</dbReference>
<dbReference type="OrthoDB" id="439808at2759"/>
<dbReference type="InterPro" id="IPR000504">
    <property type="entry name" value="RRM_dom"/>
</dbReference>
<accession>A0A443R738</accession>
<comment type="caution">
    <text evidence="4">The sequence shown here is derived from an EMBL/GenBank/DDBJ whole genome shotgun (WGS) entry which is preliminary data.</text>
</comment>
<evidence type="ECO:0000313" key="5">
    <source>
        <dbReference type="Proteomes" id="UP000285301"/>
    </source>
</evidence>
<protein>
    <recommendedName>
        <fullName evidence="3">RRM domain-containing protein</fullName>
    </recommendedName>
</protein>
<proteinExistence type="predicted"/>
<dbReference type="InterPro" id="IPR050441">
    <property type="entry name" value="RBM"/>
</dbReference>
<keyword evidence="1 2" id="KW-0694">RNA-binding</keyword>
<dbReference type="Pfam" id="PF00076">
    <property type="entry name" value="RRM_1"/>
    <property type="match status" value="1"/>
</dbReference>
<dbReference type="GO" id="GO:0003723">
    <property type="term" value="F:RNA binding"/>
    <property type="evidence" value="ECO:0007669"/>
    <property type="project" value="UniProtKB-UniRule"/>
</dbReference>
<feature type="domain" description="RRM" evidence="3">
    <location>
        <begin position="10"/>
        <end position="61"/>
    </location>
</feature>
<dbReference type="InterPro" id="IPR012677">
    <property type="entry name" value="Nucleotide-bd_a/b_plait_sf"/>
</dbReference>
<dbReference type="EMBL" id="NCKU01001846">
    <property type="protein sequence ID" value="RWS11080.1"/>
    <property type="molecule type" value="Genomic_DNA"/>
</dbReference>
<gene>
    <name evidence="4" type="ORF">B4U79_05561</name>
</gene>